<gene>
    <name evidence="4" type="ORF">CC1G_05786</name>
</gene>
<organism evidence="4 5">
    <name type="scientific">Coprinopsis cinerea (strain Okayama-7 / 130 / ATCC MYA-4618 / FGSC 9003)</name>
    <name type="common">Inky cap fungus</name>
    <name type="synonym">Hormographiella aspergillata</name>
    <dbReference type="NCBI Taxonomy" id="240176"/>
    <lineage>
        <taxon>Eukaryota</taxon>
        <taxon>Fungi</taxon>
        <taxon>Dikarya</taxon>
        <taxon>Basidiomycota</taxon>
        <taxon>Agaricomycotina</taxon>
        <taxon>Agaricomycetes</taxon>
        <taxon>Agaricomycetidae</taxon>
        <taxon>Agaricales</taxon>
        <taxon>Agaricineae</taxon>
        <taxon>Psathyrellaceae</taxon>
        <taxon>Coprinopsis</taxon>
    </lineage>
</organism>
<feature type="transmembrane region" description="Helical" evidence="2">
    <location>
        <begin position="12"/>
        <end position="34"/>
    </location>
</feature>
<dbReference type="KEGG" id="cci:CC1G_05786"/>
<proteinExistence type="predicted"/>
<dbReference type="eggNOG" id="ENOG502SQQU">
    <property type="taxonomic scope" value="Eukaryota"/>
</dbReference>
<feature type="transmembrane region" description="Helical" evidence="2">
    <location>
        <begin position="86"/>
        <end position="106"/>
    </location>
</feature>
<feature type="domain" description="DUF6534" evidence="3">
    <location>
        <begin position="166"/>
        <end position="252"/>
    </location>
</feature>
<feature type="transmembrane region" description="Helical" evidence="2">
    <location>
        <begin position="118"/>
        <end position="139"/>
    </location>
</feature>
<keyword evidence="5" id="KW-1185">Reference proteome</keyword>
<dbReference type="RefSeq" id="XP_001834649.1">
    <property type="nucleotide sequence ID" value="XM_001834597.1"/>
</dbReference>
<evidence type="ECO:0000256" key="1">
    <source>
        <dbReference type="SAM" id="MobiDB-lite"/>
    </source>
</evidence>
<dbReference type="Pfam" id="PF20152">
    <property type="entry name" value="DUF6534"/>
    <property type="match status" value="1"/>
</dbReference>
<accession>A8NLC0</accession>
<dbReference type="GeneID" id="6011166"/>
<evidence type="ECO:0000256" key="2">
    <source>
        <dbReference type="SAM" id="Phobius"/>
    </source>
</evidence>
<reference evidence="4 5" key="1">
    <citation type="journal article" date="2010" name="Proc. Natl. Acad. Sci. U.S.A.">
        <title>Insights into evolution of multicellular fungi from the assembled chromosomes of the mushroom Coprinopsis cinerea (Coprinus cinereus).</title>
        <authorList>
            <person name="Stajich J.E."/>
            <person name="Wilke S.K."/>
            <person name="Ahren D."/>
            <person name="Au C.H."/>
            <person name="Birren B.W."/>
            <person name="Borodovsky M."/>
            <person name="Burns C."/>
            <person name="Canback B."/>
            <person name="Casselton L.A."/>
            <person name="Cheng C.K."/>
            <person name="Deng J."/>
            <person name="Dietrich F.S."/>
            <person name="Fargo D.C."/>
            <person name="Farman M.L."/>
            <person name="Gathman A.C."/>
            <person name="Goldberg J."/>
            <person name="Guigo R."/>
            <person name="Hoegger P.J."/>
            <person name="Hooker J.B."/>
            <person name="Huggins A."/>
            <person name="James T.Y."/>
            <person name="Kamada T."/>
            <person name="Kilaru S."/>
            <person name="Kodira C."/>
            <person name="Kues U."/>
            <person name="Kupfer D."/>
            <person name="Kwan H.S."/>
            <person name="Lomsadze A."/>
            <person name="Li W."/>
            <person name="Lilly W.W."/>
            <person name="Ma L.J."/>
            <person name="Mackey A.J."/>
            <person name="Manning G."/>
            <person name="Martin F."/>
            <person name="Muraguchi H."/>
            <person name="Natvig D.O."/>
            <person name="Palmerini H."/>
            <person name="Ramesh M.A."/>
            <person name="Rehmeyer C.J."/>
            <person name="Roe B.A."/>
            <person name="Shenoy N."/>
            <person name="Stanke M."/>
            <person name="Ter-Hovhannisyan V."/>
            <person name="Tunlid A."/>
            <person name="Velagapudi R."/>
            <person name="Vision T.J."/>
            <person name="Zeng Q."/>
            <person name="Zolan M.E."/>
            <person name="Pukkila P.J."/>
        </authorList>
    </citation>
    <scope>NUCLEOTIDE SEQUENCE [LARGE SCALE GENOMIC DNA]</scope>
    <source>
        <strain evidence="5">Okayama-7 / 130 / ATCC MYA-4618 / FGSC 9003</strain>
    </source>
</reference>
<evidence type="ECO:0000313" key="5">
    <source>
        <dbReference type="Proteomes" id="UP000001861"/>
    </source>
</evidence>
<dbReference type="OMA" id="WLLELTH"/>
<feature type="transmembrane region" description="Helical" evidence="2">
    <location>
        <begin position="159"/>
        <end position="180"/>
    </location>
</feature>
<dbReference type="OrthoDB" id="3231781at2759"/>
<dbReference type="EMBL" id="AACS02000012">
    <property type="protein sequence ID" value="EAU87097.1"/>
    <property type="molecule type" value="Genomic_DNA"/>
</dbReference>
<feature type="transmembrane region" description="Helical" evidence="2">
    <location>
        <begin position="200"/>
        <end position="222"/>
    </location>
</feature>
<comment type="caution">
    <text evidence="4">The sequence shown here is derived from an EMBL/GenBank/DDBJ whole genome shotgun (WGS) entry which is preliminary data.</text>
</comment>
<feature type="region of interest" description="Disordered" evidence="1">
    <location>
        <begin position="336"/>
        <end position="359"/>
    </location>
</feature>
<evidence type="ECO:0000259" key="3">
    <source>
        <dbReference type="Pfam" id="PF20152"/>
    </source>
</evidence>
<dbReference type="VEuPathDB" id="FungiDB:CC1G_05786"/>
<feature type="transmembrane region" description="Helical" evidence="2">
    <location>
        <begin position="46"/>
        <end position="66"/>
    </location>
</feature>
<dbReference type="InterPro" id="IPR045339">
    <property type="entry name" value="DUF6534"/>
</dbReference>
<dbReference type="AlphaFoldDB" id="A8NLC0"/>
<feature type="region of interest" description="Disordered" evidence="1">
    <location>
        <begin position="265"/>
        <end position="285"/>
    </location>
</feature>
<evidence type="ECO:0000313" key="4">
    <source>
        <dbReference type="EMBL" id="EAU87097.1"/>
    </source>
</evidence>
<dbReference type="PANTHER" id="PTHR40465">
    <property type="entry name" value="CHROMOSOME 1, WHOLE GENOME SHOTGUN SEQUENCE"/>
    <property type="match status" value="1"/>
</dbReference>
<protein>
    <recommendedName>
        <fullName evidence="3">DUF6534 domain-containing protein</fullName>
    </recommendedName>
</protein>
<feature type="transmembrane region" description="Helical" evidence="2">
    <location>
        <begin position="228"/>
        <end position="250"/>
    </location>
</feature>
<dbReference type="InParanoid" id="A8NLC0"/>
<dbReference type="Proteomes" id="UP000001861">
    <property type="component" value="Unassembled WGS sequence"/>
</dbReference>
<dbReference type="PANTHER" id="PTHR40465:SF1">
    <property type="entry name" value="DUF6534 DOMAIN-CONTAINING PROTEIN"/>
    <property type="match status" value="1"/>
</dbReference>
<keyword evidence="2" id="KW-0472">Membrane</keyword>
<name>A8NLC0_COPC7</name>
<keyword evidence="2" id="KW-1133">Transmembrane helix</keyword>
<sequence>MELDLHRTFGALVIGSTFAVFLFGIVTLQCHAYYSRFDEDRKLFKYLVAVVWVLELAHTIAISYEIYTATITHYGQPNEYDRFPGFGLATLLGGSITMCVQAFFAFRVHSILPPPYRYIGLFCIFLTVARCVTSFYAGIEGIMTTSMVEYTERFRGMLAALFISGAAIDVVIAVSMLWFLSAKRESAMPKVTRLLDKLVAWTIGTGLLTSVAAVVIVIVFMIQDHTLIWLALYTFLAKLYSNSLLCALNARSNLREEAARSSISHSRTRLRELTSSNGRPGNPVNPISIEMMTTTQMEVDDVPIFYTVPLQPHATPSVASDDANLKGHASMIEKADDYHQDDFEKDRGKDAKNGYHDVV</sequence>
<keyword evidence="2" id="KW-0812">Transmembrane</keyword>